<dbReference type="EMBL" id="FONR01000020">
    <property type="protein sequence ID" value="SFG43222.1"/>
    <property type="molecule type" value="Genomic_DNA"/>
</dbReference>
<dbReference type="Gene3D" id="3.40.50.2000">
    <property type="entry name" value="Glycogen Phosphorylase B"/>
    <property type="match status" value="2"/>
</dbReference>
<gene>
    <name evidence="1" type="ORF">SAMN02787118_120148</name>
</gene>
<dbReference type="CDD" id="cd03801">
    <property type="entry name" value="GT4_PimA-like"/>
    <property type="match status" value="1"/>
</dbReference>
<keyword evidence="1" id="KW-0808">Transferase</keyword>
<dbReference type="Proteomes" id="UP000181942">
    <property type="component" value="Unassembled WGS sequence"/>
</dbReference>
<dbReference type="Pfam" id="PF13692">
    <property type="entry name" value="Glyco_trans_1_4"/>
    <property type="match status" value="1"/>
</dbReference>
<dbReference type="RefSeq" id="WP_079174454.1">
    <property type="nucleotide sequence ID" value="NZ_FONR01000020.1"/>
</dbReference>
<protein>
    <submittedName>
        <fullName evidence="1">Glycosyl transferases group 1</fullName>
    </submittedName>
</protein>
<sequence>MAVSLPSRRRGEIVHQRRITIVQPYLSHYRVPFFRRLAADLHQQLGAELVVAHSSPPPDAGEDRDRGSADLECAVRLVQHSWRIAGFPVQVRRLGDLPHRSDVVIVEQALHNLETFPLLAGEVWREARGGSGPAVAMWGNGRTCDKEVGPLLQTAKRVLTRQAKWFFAYTAGGADHVAAQGFPRDRITVVRNATDTTALAEARKRVTDEQVAEFSSRHGLVPGRTGLYLGRFHTTKRIPFLLEAVAHIVKRMPEFKLLVAGDGECRSLIEASAARGEGVVYLGPVHDERRALLGAASQLMLMPGMVGLCAVDSFALRTPVMTAAWAYRSPESAEYLDHGRNSLVVEGGPEEYAEAVVKTLSSPRLMTRLKGGCASDADRYTVEGMSARFTEGVAGLLEARFPITSSG</sequence>
<dbReference type="OrthoDB" id="9790710at2"/>
<reference evidence="1 2" key="1">
    <citation type="submission" date="2016-10" db="EMBL/GenBank/DDBJ databases">
        <authorList>
            <person name="de Groot N.N."/>
        </authorList>
    </citation>
    <scope>NUCLEOTIDE SEQUENCE [LARGE SCALE GENOMIC DNA]</scope>
    <source>
        <strain evidence="1 2">OK461</strain>
    </source>
</reference>
<organism evidence="1 2">
    <name type="scientific">Streptomyces mirabilis</name>
    <dbReference type="NCBI Taxonomy" id="68239"/>
    <lineage>
        <taxon>Bacteria</taxon>
        <taxon>Bacillati</taxon>
        <taxon>Actinomycetota</taxon>
        <taxon>Actinomycetes</taxon>
        <taxon>Kitasatosporales</taxon>
        <taxon>Streptomycetaceae</taxon>
        <taxon>Streptomyces</taxon>
    </lineage>
</organism>
<dbReference type="SUPFAM" id="SSF53756">
    <property type="entry name" value="UDP-Glycosyltransferase/glycogen phosphorylase"/>
    <property type="match status" value="1"/>
</dbReference>
<evidence type="ECO:0000313" key="1">
    <source>
        <dbReference type="EMBL" id="SFG43222.1"/>
    </source>
</evidence>
<dbReference type="PANTHER" id="PTHR45947:SF3">
    <property type="entry name" value="SULFOQUINOVOSYL TRANSFERASE SQD2"/>
    <property type="match status" value="1"/>
</dbReference>
<dbReference type="PANTHER" id="PTHR45947">
    <property type="entry name" value="SULFOQUINOVOSYL TRANSFERASE SQD2"/>
    <property type="match status" value="1"/>
</dbReference>
<dbReference type="InterPro" id="IPR050194">
    <property type="entry name" value="Glycosyltransferase_grp1"/>
</dbReference>
<accession>A0A1I2RRS3</accession>
<dbReference type="GO" id="GO:0016757">
    <property type="term" value="F:glycosyltransferase activity"/>
    <property type="evidence" value="ECO:0007669"/>
    <property type="project" value="TreeGrafter"/>
</dbReference>
<dbReference type="AlphaFoldDB" id="A0A1I2RRS3"/>
<proteinExistence type="predicted"/>
<name>A0A1I2RRS3_9ACTN</name>
<evidence type="ECO:0000313" key="2">
    <source>
        <dbReference type="Proteomes" id="UP000181942"/>
    </source>
</evidence>